<dbReference type="InterPro" id="IPR020904">
    <property type="entry name" value="Sc_DH/Rdtase_CS"/>
</dbReference>
<reference evidence="5" key="1">
    <citation type="journal article" date="2019" name="Int. J. Syst. Evol. Microbiol.">
        <title>The Global Catalogue of Microorganisms (GCM) 10K type strain sequencing project: providing services to taxonomists for standard genome sequencing and annotation.</title>
        <authorList>
            <consortium name="The Broad Institute Genomics Platform"/>
            <consortium name="The Broad Institute Genome Sequencing Center for Infectious Disease"/>
            <person name="Wu L."/>
            <person name="Ma J."/>
        </authorList>
    </citation>
    <scope>NUCLEOTIDE SEQUENCE [LARGE SCALE GENOMIC DNA]</scope>
    <source>
        <strain evidence="5">KCTC 42224</strain>
    </source>
</reference>
<comment type="caution">
    <text evidence="4">The sequence shown here is derived from an EMBL/GenBank/DDBJ whole genome shotgun (WGS) entry which is preliminary data.</text>
</comment>
<evidence type="ECO:0000256" key="2">
    <source>
        <dbReference type="ARBA" id="ARBA00023002"/>
    </source>
</evidence>
<organism evidence="4 5">
    <name type="scientific">Novosphingobium pokkalii</name>
    <dbReference type="NCBI Taxonomy" id="1770194"/>
    <lineage>
        <taxon>Bacteria</taxon>
        <taxon>Pseudomonadati</taxon>
        <taxon>Pseudomonadota</taxon>
        <taxon>Alphaproteobacteria</taxon>
        <taxon>Sphingomonadales</taxon>
        <taxon>Sphingomonadaceae</taxon>
        <taxon>Novosphingobium</taxon>
    </lineage>
</organism>
<dbReference type="CDD" id="cd05233">
    <property type="entry name" value="SDR_c"/>
    <property type="match status" value="1"/>
</dbReference>
<dbReference type="Proteomes" id="UP001595683">
    <property type="component" value="Unassembled WGS sequence"/>
</dbReference>
<dbReference type="Pfam" id="PF13561">
    <property type="entry name" value="adh_short_C2"/>
    <property type="match status" value="1"/>
</dbReference>
<accession>A0ABV7UXF2</accession>
<comment type="similarity">
    <text evidence="1">Belongs to the short-chain dehydrogenases/reductases (SDR) family.</text>
</comment>
<dbReference type="PRINTS" id="PR00081">
    <property type="entry name" value="GDHRDH"/>
</dbReference>
<dbReference type="InterPro" id="IPR036291">
    <property type="entry name" value="NAD(P)-bd_dom_sf"/>
</dbReference>
<dbReference type="SUPFAM" id="SSF51735">
    <property type="entry name" value="NAD(P)-binding Rossmann-fold domains"/>
    <property type="match status" value="1"/>
</dbReference>
<dbReference type="PROSITE" id="PS00061">
    <property type="entry name" value="ADH_SHORT"/>
    <property type="match status" value="1"/>
</dbReference>
<dbReference type="PANTHER" id="PTHR43477:SF1">
    <property type="entry name" value="DIHYDROANTICAPSIN 7-DEHYDROGENASE"/>
    <property type="match status" value="1"/>
</dbReference>
<dbReference type="InterPro" id="IPR051122">
    <property type="entry name" value="SDR_DHRS6-like"/>
</dbReference>
<evidence type="ECO:0000313" key="5">
    <source>
        <dbReference type="Proteomes" id="UP001595683"/>
    </source>
</evidence>
<dbReference type="SMART" id="SM00822">
    <property type="entry name" value="PKS_KR"/>
    <property type="match status" value="1"/>
</dbReference>
<keyword evidence="2" id="KW-0560">Oxidoreductase</keyword>
<dbReference type="EMBL" id="JBHRYE010000001">
    <property type="protein sequence ID" value="MFC3669851.1"/>
    <property type="molecule type" value="Genomic_DNA"/>
</dbReference>
<gene>
    <name evidence="4" type="ORF">ACFOOT_00290</name>
</gene>
<proteinExistence type="inferred from homology"/>
<dbReference type="InterPro" id="IPR002347">
    <property type="entry name" value="SDR_fam"/>
</dbReference>
<sequence>MRFTDQCVVILGGNAGIGLAAARQFAAEGARLALTGRNPQTLHAAAKECSALAVRADMGDVAQTHAALAEIAEALGGIDVLFVNAGVGGFAMVPEVTETFWDEIHTVNLRGAFFAIQHALPLLRDGGAIVITGSIGSLAAVPGNVAYAAAKAGLRAMARIVAKELLPRRIRVNLISPGPTDTDIFKRDASAHDIAAMRDMLSAVVPMGRMGTAEEVASAALFLASKEASFINGVDLYVDGGCLELG</sequence>
<dbReference type="InterPro" id="IPR057326">
    <property type="entry name" value="KR_dom"/>
</dbReference>
<dbReference type="Gene3D" id="3.40.50.720">
    <property type="entry name" value="NAD(P)-binding Rossmann-like Domain"/>
    <property type="match status" value="1"/>
</dbReference>
<protein>
    <submittedName>
        <fullName evidence="4">SDR family oxidoreductase</fullName>
    </submittedName>
</protein>
<evidence type="ECO:0000313" key="4">
    <source>
        <dbReference type="EMBL" id="MFC3669851.1"/>
    </source>
</evidence>
<evidence type="ECO:0000259" key="3">
    <source>
        <dbReference type="SMART" id="SM00822"/>
    </source>
</evidence>
<dbReference type="PRINTS" id="PR00080">
    <property type="entry name" value="SDRFAMILY"/>
</dbReference>
<feature type="domain" description="Ketoreductase" evidence="3">
    <location>
        <begin position="6"/>
        <end position="200"/>
    </location>
</feature>
<evidence type="ECO:0000256" key="1">
    <source>
        <dbReference type="ARBA" id="ARBA00006484"/>
    </source>
</evidence>
<dbReference type="RefSeq" id="WP_191324747.1">
    <property type="nucleotide sequence ID" value="NZ_BMZP01000011.1"/>
</dbReference>
<dbReference type="PANTHER" id="PTHR43477">
    <property type="entry name" value="DIHYDROANTICAPSIN 7-DEHYDROGENASE"/>
    <property type="match status" value="1"/>
</dbReference>
<keyword evidence="5" id="KW-1185">Reference proteome</keyword>
<name>A0ABV7UXF2_9SPHN</name>